<dbReference type="SUPFAM" id="SSF52540">
    <property type="entry name" value="P-loop containing nucleoside triphosphate hydrolases"/>
    <property type="match status" value="1"/>
</dbReference>
<dbReference type="PROSITE" id="PS00211">
    <property type="entry name" value="ABC_TRANSPORTER_1"/>
    <property type="match status" value="1"/>
</dbReference>
<organism evidence="6 7">
    <name type="scientific">Litorivivens lipolytica</name>
    <dbReference type="NCBI Taxonomy" id="1524264"/>
    <lineage>
        <taxon>Bacteria</taxon>
        <taxon>Pseudomonadati</taxon>
        <taxon>Pseudomonadota</taxon>
        <taxon>Gammaproteobacteria</taxon>
        <taxon>Litorivivens</taxon>
    </lineage>
</organism>
<dbReference type="RefSeq" id="WP_183409155.1">
    <property type="nucleotide sequence ID" value="NZ_JACHWY010000001.1"/>
</dbReference>
<dbReference type="InterPro" id="IPR050319">
    <property type="entry name" value="ABC_transp_ATP-bind"/>
</dbReference>
<dbReference type="SMART" id="SM00382">
    <property type="entry name" value="AAA"/>
    <property type="match status" value="1"/>
</dbReference>
<keyword evidence="2" id="KW-0813">Transport</keyword>
<evidence type="ECO:0000256" key="1">
    <source>
        <dbReference type="ARBA" id="ARBA00005417"/>
    </source>
</evidence>
<dbReference type="EMBL" id="JACHWY010000001">
    <property type="protein sequence ID" value="MBB3046461.1"/>
    <property type="molecule type" value="Genomic_DNA"/>
</dbReference>
<keyword evidence="3" id="KW-0547">Nucleotide-binding</keyword>
<reference evidence="6 7" key="1">
    <citation type="submission" date="2020-08" db="EMBL/GenBank/DDBJ databases">
        <title>Genomic Encyclopedia of Type Strains, Phase III (KMG-III): the genomes of soil and plant-associated and newly described type strains.</title>
        <authorList>
            <person name="Whitman W."/>
        </authorList>
    </citation>
    <scope>NUCLEOTIDE SEQUENCE [LARGE SCALE GENOMIC DNA]</scope>
    <source>
        <strain evidence="6 7">CECT 8654</strain>
    </source>
</reference>
<gene>
    <name evidence="6" type="ORF">FHR99_000697</name>
</gene>
<dbReference type="CDD" id="cd03257">
    <property type="entry name" value="ABC_NikE_OppD_transporters"/>
    <property type="match status" value="1"/>
</dbReference>
<dbReference type="InterPro" id="IPR013563">
    <property type="entry name" value="Oligopep_ABC_C"/>
</dbReference>
<dbReference type="AlphaFoldDB" id="A0A7W4W2X8"/>
<proteinExistence type="inferred from homology"/>
<evidence type="ECO:0000256" key="4">
    <source>
        <dbReference type="ARBA" id="ARBA00022840"/>
    </source>
</evidence>
<evidence type="ECO:0000256" key="3">
    <source>
        <dbReference type="ARBA" id="ARBA00022741"/>
    </source>
</evidence>
<dbReference type="GO" id="GO:0055085">
    <property type="term" value="P:transmembrane transport"/>
    <property type="evidence" value="ECO:0007669"/>
    <property type="project" value="UniProtKB-ARBA"/>
</dbReference>
<keyword evidence="7" id="KW-1185">Reference proteome</keyword>
<dbReference type="Pfam" id="PF00005">
    <property type="entry name" value="ABC_tran"/>
    <property type="match status" value="1"/>
</dbReference>
<dbReference type="InterPro" id="IPR017871">
    <property type="entry name" value="ABC_transporter-like_CS"/>
</dbReference>
<dbReference type="InterPro" id="IPR003593">
    <property type="entry name" value="AAA+_ATPase"/>
</dbReference>
<name>A0A7W4W2X8_9GAMM</name>
<feature type="domain" description="ABC transporter" evidence="5">
    <location>
        <begin position="17"/>
        <end position="257"/>
    </location>
</feature>
<dbReference type="PANTHER" id="PTHR43776:SF7">
    <property type="entry name" value="D,D-DIPEPTIDE TRANSPORT ATP-BINDING PROTEIN DDPF-RELATED"/>
    <property type="match status" value="1"/>
</dbReference>
<accession>A0A7W4W2X8</accession>
<dbReference type="GO" id="GO:0015833">
    <property type="term" value="P:peptide transport"/>
    <property type="evidence" value="ECO:0007669"/>
    <property type="project" value="InterPro"/>
</dbReference>
<dbReference type="PANTHER" id="PTHR43776">
    <property type="entry name" value="TRANSPORT ATP-BINDING PROTEIN"/>
    <property type="match status" value="1"/>
</dbReference>
<comment type="similarity">
    <text evidence="1">Belongs to the ABC transporter superfamily.</text>
</comment>
<dbReference type="GO" id="GO:0005524">
    <property type="term" value="F:ATP binding"/>
    <property type="evidence" value="ECO:0007669"/>
    <property type="project" value="UniProtKB-KW"/>
</dbReference>
<keyword evidence="4 6" id="KW-0067">ATP-binding</keyword>
<comment type="caution">
    <text evidence="6">The sequence shown here is derived from an EMBL/GenBank/DDBJ whole genome shotgun (WGS) entry which is preliminary data.</text>
</comment>
<sequence length="333" mass="37023">MSTDTLLRTASLSLHFYQRYGVLKQHKNTIKAVDGVSLDILPGETLGLVGESGCGKSSLGKALLNLHAPTGGEVYFKEHCLTGLNQKQWRNLRPQMQMVFQDPFESLNPRHTVSHILEEPLIVHQRGNQAERHRRVEELLEVVGLGNDALNKYPHEFSGGQRQRIGIARAIALEPELLICDEAVSALDVSVQAQILNLLLDIQQKMHLAMLFISHDLSVVQHISDRIAVMYKGKLVEIGEAQRVCESPAHPYTRALLNAVPGFGKDWRKVEMVQGEISTREAEAGCAFAPRCPHAQARCLQDEPVLPETNETHRPRAACHFPLPHSQAGMVDS</sequence>
<protein>
    <submittedName>
        <fullName evidence="6">Oligopeptide/dipeptide ABC transporter ATP-binding protein</fullName>
    </submittedName>
</protein>
<dbReference type="GO" id="GO:0016887">
    <property type="term" value="F:ATP hydrolysis activity"/>
    <property type="evidence" value="ECO:0007669"/>
    <property type="project" value="InterPro"/>
</dbReference>
<evidence type="ECO:0000256" key="2">
    <source>
        <dbReference type="ARBA" id="ARBA00022448"/>
    </source>
</evidence>
<evidence type="ECO:0000313" key="6">
    <source>
        <dbReference type="EMBL" id="MBB3046461.1"/>
    </source>
</evidence>
<dbReference type="PROSITE" id="PS50893">
    <property type="entry name" value="ABC_TRANSPORTER_2"/>
    <property type="match status" value="1"/>
</dbReference>
<dbReference type="FunFam" id="3.40.50.300:FF:000016">
    <property type="entry name" value="Oligopeptide ABC transporter ATP-binding component"/>
    <property type="match status" value="1"/>
</dbReference>
<evidence type="ECO:0000259" key="5">
    <source>
        <dbReference type="PROSITE" id="PS50893"/>
    </source>
</evidence>
<dbReference type="NCBIfam" id="TIGR01727">
    <property type="entry name" value="oligo_HPY"/>
    <property type="match status" value="1"/>
</dbReference>
<dbReference type="Proteomes" id="UP000537130">
    <property type="component" value="Unassembled WGS sequence"/>
</dbReference>
<evidence type="ECO:0000313" key="7">
    <source>
        <dbReference type="Proteomes" id="UP000537130"/>
    </source>
</evidence>
<dbReference type="Pfam" id="PF08352">
    <property type="entry name" value="oligo_HPY"/>
    <property type="match status" value="1"/>
</dbReference>
<dbReference type="InterPro" id="IPR027417">
    <property type="entry name" value="P-loop_NTPase"/>
</dbReference>
<dbReference type="Gene3D" id="3.40.50.300">
    <property type="entry name" value="P-loop containing nucleotide triphosphate hydrolases"/>
    <property type="match status" value="1"/>
</dbReference>
<dbReference type="InterPro" id="IPR003439">
    <property type="entry name" value="ABC_transporter-like_ATP-bd"/>
</dbReference>